<dbReference type="Gene3D" id="2.60.450.10">
    <property type="entry name" value="Lipopolysaccharide (LPS) transport protein A like domain"/>
    <property type="match status" value="1"/>
</dbReference>
<dbReference type="GO" id="GO:0009279">
    <property type="term" value="C:cell outer membrane"/>
    <property type="evidence" value="ECO:0007669"/>
    <property type="project" value="TreeGrafter"/>
</dbReference>
<accession>A0AAE3VIY2</accession>
<dbReference type="EMBL" id="JAUSVL010000001">
    <property type="protein sequence ID" value="MDQ0291143.1"/>
    <property type="molecule type" value="Genomic_DNA"/>
</dbReference>
<evidence type="ECO:0000313" key="5">
    <source>
        <dbReference type="Proteomes" id="UP001238163"/>
    </source>
</evidence>
<evidence type="ECO:0000313" key="4">
    <source>
        <dbReference type="EMBL" id="MDQ0291143.1"/>
    </source>
</evidence>
<dbReference type="InterPro" id="IPR005653">
    <property type="entry name" value="OstA-like_N"/>
</dbReference>
<comment type="caution">
    <text evidence="4">The sequence shown here is derived from an EMBL/GenBank/DDBJ whole genome shotgun (WGS) entry which is preliminary data.</text>
</comment>
<dbReference type="InterPro" id="IPR007543">
    <property type="entry name" value="LptD_C"/>
</dbReference>
<dbReference type="GO" id="GO:1990351">
    <property type="term" value="C:transporter complex"/>
    <property type="evidence" value="ECO:0007669"/>
    <property type="project" value="TreeGrafter"/>
</dbReference>
<evidence type="ECO:0000259" key="2">
    <source>
        <dbReference type="Pfam" id="PF03968"/>
    </source>
</evidence>
<keyword evidence="1" id="KW-0472">Membrane</keyword>
<organism evidence="4 5">
    <name type="scientific">Oligosphaera ethanolica</name>
    <dbReference type="NCBI Taxonomy" id="760260"/>
    <lineage>
        <taxon>Bacteria</taxon>
        <taxon>Pseudomonadati</taxon>
        <taxon>Lentisphaerota</taxon>
        <taxon>Oligosphaeria</taxon>
        <taxon>Oligosphaerales</taxon>
        <taxon>Oligosphaeraceae</taxon>
        <taxon>Oligosphaera</taxon>
    </lineage>
</organism>
<keyword evidence="5" id="KW-1185">Reference proteome</keyword>
<dbReference type="Pfam" id="PF03968">
    <property type="entry name" value="LptD_N"/>
    <property type="match status" value="1"/>
</dbReference>
<sequence>MKHRVVFAGLVVAVLLMFAFTPSLLAQVEEILGDTSQMQIEADTVEHSQQTGEARARGNVRIIYGNLTMTADDVAVNQETEDFTATGNVVIDLKDGGQWRAPAVKGNFKTRAFSFGPYRLDGSVWHSGGDGGENSADGNQTLHNAWLSTCDCPEPHYRLSASSIGHRADNRFFAKNVVLRFGRVPVFYLPFLWGSTNANQFGYILKPGYSGKRGAYLQVGRVWKLGDDHSAKAYVDVMSKRGVGLGADYEQSNERRDVDLTAYGLHDTDTPETSDGFNRRFESKDDRYRVNYYHRERLSAKLSLRLNLDLLSDIEMLEDWFRRDYRRYEQPKSYLDVSYDERWYSVGIALRPRLNEFYTVSETLPEIRLDIPRVRLGVLPLMYQSETKAGYHSMKWRNFALGRDQLLPLGVFDPAQHGDLDDYRSMRADTVHFIYLPFELRDRVTVTPRAGARATYYNQSSKTRVTGNDIANNLAVDNPDNVFAINAIRNYDDDGGEITRFAFETGIEARTSMSSDWLDLALPALSIQDLRHVVEPYVNYTYASTPTEDRDFIYFFDEIDRLEKQNFLRLGLDQRLNTRRDGGVVSVLRWQSYADVHFDRGEESGRYGGDLGNRLDVMPRRDLRFWGVLLHDMGEGEIHRGELGTRLGEEERLNLSLRYIYRNDHLSRSAWSMGSSLVDLTGESSYIKKMFETSDIAAGDLNVPINALTSVNIHAEYDFEENRLSEHFYTLRRQLHCWVMSLGVGWDNSDFQAMIMFHLTAFPKVKLDLDF</sequence>
<dbReference type="Pfam" id="PF04453">
    <property type="entry name" value="LptD"/>
    <property type="match status" value="1"/>
</dbReference>
<gene>
    <name evidence="4" type="ORF">J3R75_003250</name>
</gene>
<feature type="domain" description="Organic solvent tolerance-like N-terminal" evidence="2">
    <location>
        <begin position="39"/>
        <end position="110"/>
    </location>
</feature>
<name>A0AAE3VIY2_9BACT</name>
<evidence type="ECO:0000259" key="3">
    <source>
        <dbReference type="Pfam" id="PF04453"/>
    </source>
</evidence>
<protein>
    <submittedName>
        <fullName evidence="4">Lipopolysaccharide assembly outer membrane protein LptD (OstA)</fullName>
    </submittedName>
</protein>
<keyword evidence="1" id="KW-0998">Cell outer membrane</keyword>
<evidence type="ECO:0000256" key="1">
    <source>
        <dbReference type="ARBA" id="ARBA00023237"/>
    </source>
</evidence>
<dbReference type="GO" id="GO:0061024">
    <property type="term" value="P:membrane organization"/>
    <property type="evidence" value="ECO:0007669"/>
    <property type="project" value="InterPro"/>
</dbReference>
<proteinExistence type="predicted"/>
<dbReference type="RefSeq" id="WP_307263497.1">
    <property type="nucleotide sequence ID" value="NZ_JAUSVL010000001.1"/>
</dbReference>
<dbReference type="Proteomes" id="UP001238163">
    <property type="component" value="Unassembled WGS sequence"/>
</dbReference>
<dbReference type="PANTHER" id="PTHR30189:SF1">
    <property type="entry name" value="LPS-ASSEMBLY PROTEIN LPTD"/>
    <property type="match status" value="1"/>
</dbReference>
<dbReference type="PANTHER" id="PTHR30189">
    <property type="entry name" value="LPS-ASSEMBLY PROTEIN"/>
    <property type="match status" value="1"/>
</dbReference>
<dbReference type="AlphaFoldDB" id="A0AAE3VIY2"/>
<reference evidence="4" key="1">
    <citation type="submission" date="2023-07" db="EMBL/GenBank/DDBJ databases">
        <title>Genomic Encyclopedia of Type Strains, Phase IV (KMG-IV): sequencing the most valuable type-strain genomes for metagenomic binning, comparative biology and taxonomic classification.</title>
        <authorList>
            <person name="Goeker M."/>
        </authorList>
    </citation>
    <scope>NUCLEOTIDE SEQUENCE</scope>
    <source>
        <strain evidence="4">DSM 24202</strain>
    </source>
</reference>
<feature type="domain" description="LptD C-terminal" evidence="3">
    <location>
        <begin position="286"/>
        <end position="667"/>
    </location>
</feature>
<dbReference type="InterPro" id="IPR050218">
    <property type="entry name" value="LptD"/>
</dbReference>